<keyword evidence="1" id="KW-0472">Membrane</keyword>
<dbReference type="Proteomes" id="UP000197290">
    <property type="component" value="Unassembled WGS sequence"/>
</dbReference>
<sequence>MTDDKGAAPHGGEPRPFDCGVKGLCPRCGAPDLFAGWIRFADRCRACGLDISAFNVGDGPAAFLTLILGTLVTVGAIALELSVSPPWWVHVLIWIPVTLAGVLGSLRIAKGWLLALEYRNRAAEGRVRR</sequence>
<dbReference type="Pfam" id="PF06170">
    <property type="entry name" value="DUF983"/>
    <property type="match status" value="1"/>
</dbReference>
<keyword evidence="1" id="KW-0812">Transmembrane</keyword>
<comment type="caution">
    <text evidence="2">The sequence shown here is derived from an EMBL/GenBank/DDBJ whole genome shotgun (WGS) entry which is preliminary data.</text>
</comment>
<keyword evidence="1" id="KW-1133">Transmembrane helix</keyword>
<gene>
    <name evidence="2" type="ORF">SPDO_27390</name>
</gene>
<evidence type="ECO:0008006" key="4">
    <source>
        <dbReference type="Google" id="ProtNLM"/>
    </source>
</evidence>
<reference evidence="2 3" key="1">
    <citation type="submission" date="2017-03" db="EMBL/GenBank/DDBJ databases">
        <title>Genome sequence of Sphingomonas dokdonensis DSM 21029.</title>
        <authorList>
            <person name="Poehlein A."/>
            <person name="Wuebbeler J.H."/>
            <person name="Steinbuechel A."/>
            <person name="Daniel R."/>
        </authorList>
    </citation>
    <scope>NUCLEOTIDE SEQUENCE [LARGE SCALE GENOMIC DNA]</scope>
    <source>
        <strain evidence="2 3">DSM 21029</strain>
    </source>
</reference>
<dbReference type="RefSeq" id="WP_088368041.1">
    <property type="nucleotide sequence ID" value="NZ_NBBI01000005.1"/>
</dbReference>
<keyword evidence="3" id="KW-1185">Reference proteome</keyword>
<dbReference type="OrthoDB" id="9799456at2"/>
<feature type="transmembrane region" description="Helical" evidence="1">
    <location>
        <begin position="61"/>
        <end position="81"/>
    </location>
</feature>
<organism evidence="2 3">
    <name type="scientific">Sphingomonas dokdonensis</name>
    <dbReference type="NCBI Taxonomy" id="344880"/>
    <lineage>
        <taxon>Bacteria</taxon>
        <taxon>Pseudomonadati</taxon>
        <taxon>Pseudomonadota</taxon>
        <taxon>Alphaproteobacteria</taxon>
        <taxon>Sphingomonadales</taxon>
        <taxon>Sphingomonadaceae</taxon>
        <taxon>Sphingomonas</taxon>
    </lineage>
</organism>
<feature type="transmembrane region" description="Helical" evidence="1">
    <location>
        <begin position="87"/>
        <end position="109"/>
    </location>
</feature>
<evidence type="ECO:0000313" key="3">
    <source>
        <dbReference type="Proteomes" id="UP000197290"/>
    </source>
</evidence>
<dbReference type="AlphaFoldDB" id="A0A245ZGN8"/>
<name>A0A245ZGN8_9SPHN</name>
<evidence type="ECO:0000256" key="1">
    <source>
        <dbReference type="SAM" id="Phobius"/>
    </source>
</evidence>
<dbReference type="EMBL" id="NBBI01000005">
    <property type="protein sequence ID" value="OWK28903.1"/>
    <property type="molecule type" value="Genomic_DNA"/>
</dbReference>
<dbReference type="InterPro" id="IPR009325">
    <property type="entry name" value="DUF983"/>
</dbReference>
<protein>
    <recommendedName>
        <fullName evidence="4">DUF983 domain-containing protein</fullName>
    </recommendedName>
</protein>
<proteinExistence type="predicted"/>
<evidence type="ECO:0000313" key="2">
    <source>
        <dbReference type="EMBL" id="OWK28903.1"/>
    </source>
</evidence>
<accession>A0A245ZGN8</accession>